<dbReference type="EMBL" id="JAGGLL010000023">
    <property type="protein sequence ID" value="MBP2023133.1"/>
    <property type="molecule type" value="Genomic_DNA"/>
</dbReference>
<gene>
    <name evidence="2" type="ORF">J2Z44_002967</name>
</gene>
<organism evidence="2 3">
    <name type="scientific">Clostridium punense</name>
    <dbReference type="NCBI Taxonomy" id="1054297"/>
    <lineage>
        <taxon>Bacteria</taxon>
        <taxon>Bacillati</taxon>
        <taxon>Bacillota</taxon>
        <taxon>Clostridia</taxon>
        <taxon>Eubacteriales</taxon>
        <taxon>Clostridiaceae</taxon>
        <taxon>Clostridium</taxon>
    </lineage>
</organism>
<keyword evidence="3" id="KW-1185">Reference proteome</keyword>
<dbReference type="Gene3D" id="2.60.120.380">
    <property type="match status" value="1"/>
</dbReference>
<comment type="caution">
    <text evidence="2">The sequence shown here is derived from an EMBL/GenBank/DDBJ whole genome shotgun (WGS) entry which is preliminary data.</text>
</comment>
<name>A0ABS4K5T0_9CLOT</name>
<evidence type="ECO:0000313" key="2">
    <source>
        <dbReference type="EMBL" id="MBP2023133.1"/>
    </source>
</evidence>
<accession>A0ABS4K5T0</accession>
<dbReference type="Proteomes" id="UP001519308">
    <property type="component" value="Unassembled WGS sequence"/>
</dbReference>
<keyword evidence="1" id="KW-0732">Signal</keyword>
<evidence type="ECO:0000256" key="1">
    <source>
        <dbReference type="SAM" id="SignalP"/>
    </source>
</evidence>
<evidence type="ECO:0000313" key="3">
    <source>
        <dbReference type="Proteomes" id="UP001519308"/>
    </source>
</evidence>
<dbReference type="RefSeq" id="WP_021285096.1">
    <property type="nucleotide sequence ID" value="NZ_JAGGLL010000023.1"/>
</dbReference>
<feature type="chain" id="PRO_5046936965" description="Peptidase C-terminal archaeal/bacterial domain-containing protein" evidence="1">
    <location>
        <begin position="26"/>
        <end position="285"/>
    </location>
</feature>
<feature type="signal peptide" evidence="1">
    <location>
        <begin position="1"/>
        <end position="25"/>
    </location>
</feature>
<sequence length="285" mass="31489">MRKIYTTILSLSLCFVFLFSTTAYAAAIDEAETNDSPSTAQLIQANNEDPSKIISGNYDGQNVVVGNITSTADEDWYKVYLPANSDTILGINSSSLSGSSLFEVYDENLNLVRGVPYVSNSAYFGATPFYVNIPTSGYYYVKVSSTLLTGEYRFYIGGPDYALNSYTYNATSAVTLTPTIKSVQATYDLTNITSIPRDAVVYYVSLQGTKVNNATNQYRSIKVAGDSTWINTSSYTYVANVPAISNKRVRNQWTFKLDGTVSTSTKYFNLTPQIKFSYIYPVLPQ</sequence>
<evidence type="ECO:0008006" key="4">
    <source>
        <dbReference type="Google" id="ProtNLM"/>
    </source>
</evidence>
<protein>
    <recommendedName>
        <fullName evidence="4">Peptidase C-terminal archaeal/bacterial domain-containing protein</fullName>
    </recommendedName>
</protein>
<reference evidence="2 3" key="1">
    <citation type="submission" date="2021-03" db="EMBL/GenBank/DDBJ databases">
        <title>Genomic Encyclopedia of Type Strains, Phase IV (KMG-IV): sequencing the most valuable type-strain genomes for metagenomic binning, comparative biology and taxonomic classification.</title>
        <authorList>
            <person name="Goeker M."/>
        </authorList>
    </citation>
    <scope>NUCLEOTIDE SEQUENCE [LARGE SCALE GENOMIC DNA]</scope>
    <source>
        <strain evidence="2 3">DSM 28650</strain>
    </source>
</reference>
<proteinExistence type="predicted"/>